<dbReference type="STRING" id="398673.A0A2P4ZYM7"/>
<dbReference type="PANTHER" id="PTHR10039:SF5">
    <property type="entry name" value="NACHT DOMAIN-CONTAINING PROTEIN"/>
    <property type="match status" value="1"/>
</dbReference>
<keyword evidence="3" id="KW-1185">Reference proteome</keyword>
<dbReference type="AlphaFoldDB" id="A0A2P4ZYM7"/>
<proteinExistence type="predicted"/>
<protein>
    <recommendedName>
        <fullName evidence="1">DUF7791 domain-containing protein</fullName>
    </recommendedName>
</protein>
<feature type="domain" description="DUF7791" evidence="1">
    <location>
        <begin position="473"/>
        <end position="636"/>
    </location>
</feature>
<reference evidence="2 3" key="1">
    <citation type="journal article" date="2016" name="Genome Announc.">
        <title>Draft Whole-Genome Sequence of Trichoderma gamsii T6085, a Promising Biocontrol Agent of Fusarium Head Blight on Wheat.</title>
        <authorList>
            <person name="Baroncelli R."/>
            <person name="Zapparata A."/>
            <person name="Piaggeschi G."/>
            <person name="Sarrocco S."/>
            <person name="Vannacci G."/>
        </authorList>
    </citation>
    <scope>NUCLEOTIDE SEQUENCE [LARGE SCALE GENOMIC DNA]</scope>
    <source>
        <strain evidence="2 3">T6085</strain>
    </source>
</reference>
<dbReference type="GeneID" id="29987290"/>
<organism evidence="2 3">
    <name type="scientific">Trichoderma gamsii</name>
    <dbReference type="NCBI Taxonomy" id="398673"/>
    <lineage>
        <taxon>Eukaryota</taxon>
        <taxon>Fungi</taxon>
        <taxon>Dikarya</taxon>
        <taxon>Ascomycota</taxon>
        <taxon>Pezizomycotina</taxon>
        <taxon>Sordariomycetes</taxon>
        <taxon>Hypocreomycetidae</taxon>
        <taxon>Hypocreales</taxon>
        <taxon>Hypocreaceae</taxon>
        <taxon>Trichoderma</taxon>
    </lineage>
</organism>
<evidence type="ECO:0000259" key="1">
    <source>
        <dbReference type="Pfam" id="PF25053"/>
    </source>
</evidence>
<gene>
    <name evidence="2" type="ORF">TGAM01_v201648</name>
</gene>
<dbReference type="Pfam" id="PF25053">
    <property type="entry name" value="DUF7791"/>
    <property type="match status" value="1"/>
</dbReference>
<dbReference type="InterPro" id="IPR056693">
    <property type="entry name" value="DUF7791"/>
</dbReference>
<comment type="caution">
    <text evidence="2">The sequence shown here is derived from an EMBL/GenBank/DDBJ whole genome shotgun (WGS) entry which is preliminary data.</text>
</comment>
<dbReference type="RefSeq" id="XP_024406420.1">
    <property type="nucleotide sequence ID" value="XM_024548809.1"/>
</dbReference>
<dbReference type="Proteomes" id="UP000054821">
    <property type="component" value="Unassembled WGS sequence"/>
</dbReference>
<accession>A0A2P4ZYM7</accession>
<sequence>MSGLEALSLVCSIMQVISFTKELATTCRDIYDGRATVDDITHENTASIKTLLDDMDKSSHAVQQRTQNEKDLHEIARKCSSAAQELQTEIQLTIQYHQPGSVVKALIGGIKPFWHKRKVKELSEKFQKYQKTLETHMLVRVCTKTDALQIQQQNEFVELSETMQHFISQIAAGHTQMANLINWDGVQTRQQIQKSEIGMKDLINAHHGEEDMKVKRNRLLQSLKFESMNARRTDIKIASEATYVSFFKSLEFAKKPTSGSAAAAWADFVDWLQSDEQTFWIQGKPEFKFTKENDSIGDWEIPHLVAIFKCILAHYNRPLFFLIDGIDEAADAEEIIKFLISSITSQNTKWCISSRGEQIFQQAFSKYKGFKLNEYTRDDMLDFARKEIQYALENVQKHETMYTEQFLLELQPILVDKAEGVYLWLVLALESIKRGLRNHDGEGIILSRLRKLPTGLEELYADMWSRLGEDQDIYRGDAVRYFKLLTTHRTLTEEYRKQYRLVCLDFERFLTLFQIMLSQDEDLQRNLLDESYELQLSELEAKYSGMSNTISIKTAGFLVAQETHANLWFDLQIRSEYSQLEKHATSKIDFVHRTLFDFLRDTEPGRNIMLEAQADPAPIQLATTMLCQLRIMETRNKARVSGTIFHRKGDSLHYFRWLLKQAQRDDNDIVFNTLLPAYERLFEARLIPWDQRSNMYPRPCFDTLLLSDPTFQPFIKERLKSKGASHATRVLREYMFVEDAEYMFVEDVEFFKRHGLGINIPEFFHDLGADINSADTCFYEPPVSIGQFAGCFTYESALSEFVKQLYNVTSGTFYTRHSVSFGFYERLRCLVAFLETSPDLDMHTCCLRRPAYMYERGNLRLLLSALSVDNNKNDSIFRSSSSYEHKFLITEANLKYLIEHFLKNFSSNITETMDFATRALQLVRRTDSKPYFKARFIVSIQTAGFDPLAGSVTLYQVVDEDADVFSELPIKKVASGGMREFYPTLCISSEKVDDYLGKCKEVDVSALSVLLDQKLGACFLES</sequence>
<evidence type="ECO:0000313" key="2">
    <source>
        <dbReference type="EMBL" id="PON29399.1"/>
    </source>
</evidence>
<name>A0A2P4ZYM7_9HYPO</name>
<evidence type="ECO:0000313" key="3">
    <source>
        <dbReference type="Proteomes" id="UP000054821"/>
    </source>
</evidence>
<dbReference type="EMBL" id="JPDN02000004">
    <property type="protein sequence ID" value="PON29399.1"/>
    <property type="molecule type" value="Genomic_DNA"/>
</dbReference>
<dbReference type="PANTHER" id="PTHR10039">
    <property type="entry name" value="AMELOGENIN"/>
    <property type="match status" value="1"/>
</dbReference>